<gene>
    <name evidence="1" type="ORF">GUJ93_ZPchr0003g17963</name>
</gene>
<keyword evidence="2" id="KW-1185">Reference proteome</keyword>
<accession>A0A8J5STI4</accession>
<dbReference type="AlphaFoldDB" id="A0A8J5STI4"/>
<protein>
    <submittedName>
        <fullName evidence="1">Uncharacterized protein</fullName>
    </submittedName>
</protein>
<reference evidence="1" key="1">
    <citation type="journal article" date="2021" name="bioRxiv">
        <title>Whole Genome Assembly and Annotation of Northern Wild Rice, Zizania palustris L., Supports a Whole Genome Duplication in the Zizania Genus.</title>
        <authorList>
            <person name="Haas M."/>
            <person name="Kono T."/>
            <person name="Macchietto M."/>
            <person name="Millas R."/>
            <person name="McGilp L."/>
            <person name="Shao M."/>
            <person name="Duquette J."/>
            <person name="Hirsch C.N."/>
            <person name="Kimball J."/>
        </authorList>
    </citation>
    <scope>NUCLEOTIDE SEQUENCE</scope>
    <source>
        <tissue evidence="1">Fresh leaf tissue</tissue>
    </source>
</reference>
<sequence>MLNLTVLRCLDPTVANILITASPPASPPHTIWARGGIPWLAIRLRHLPHAICANAAFPAIGYSFYAISPTALTDPPSEVLRG</sequence>
<name>A0A8J5STI4_ZIZPA</name>
<reference evidence="1" key="2">
    <citation type="submission" date="2021-02" db="EMBL/GenBank/DDBJ databases">
        <authorList>
            <person name="Kimball J.A."/>
            <person name="Haas M.W."/>
            <person name="Macchietto M."/>
            <person name="Kono T."/>
            <person name="Duquette J."/>
            <person name="Shao M."/>
        </authorList>
    </citation>
    <scope>NUCLEOTIDE SEQUENCE</scope>
    <source>
        <tissue evidence="1">Fresh leaf tissue</tissue>
    </source>
</reference>
<evidence type="ECO:0000313" key="2">
    <source>
        <dbReference type="Proteomes" id="UP000729402"/>
    </source>
</evidence>
<comment type="caution">
    <text evidence="1">The sequence shown here is derived from an EMBL/GenBank/DDBJ whole genome shotgun (WGS) entry which is preliminary data.</text>
</comment>
<organism evidence="1 2">
    <name type="scientific">Zizania palustris</name>
    <name type="common">Northern wild rice</name>
    <dbReference type="NCBI Taxonomy" id="103762"/>
    <lineage>
        <taxon>Eukaryota</taxon>
        <taxon>Viridiplantae</taxon>
        <taxon>Streptophyta</taxon>
        <taxon>Embryophyta</taxon>
        <taxon>Tracheophyta</taxon>
        <taxon>Spermatophyta</taxon>
        <taxon>Magnoliopsida</taxon>
        <taxon>Liliopsida</taxon>
        <taxon>Poales</taxon>
        <taxon>Poaceae</taxon>
        <taxon>BOP clade</taxon>
        <taxon>Oryzoideae</taxon>
        <taxon>Oryzeae</taxon>
        <taxon>Zizaniinae</taxon>
        <taxon>Zizania</taxon>
    </lineage>
</organism>
<proteinExistence type="predicted"/>
<evidence type="ECO:0000313" key="1">
    <source>
        <dbReference type="EMBL" id="KAG8061179.1"/>
    </source>
</evidence>
<dbReference type="Proteomes" id="UP000729402">
    <property type="component" value="Unassembled WGS sequence"/>
</dbReference>
<dbReference type="EMBL" id="JAAALK010000286">
    <property type="protein sequence ID" value="KAG8061179.1"/>
    <property type="molecule type" value="Genomic_DNA"/>
</dbReference>